<keyword evidence="1" id="KW-1133">Transmembrane helix</keyword>
<accession>A0A9P7VWZ3</accession>
<sequence length="286" mass="31927">MADWAQEELAKPGETWIKFDGLRQEGGVRAWVASTHIHYYFVNLLVIILLDPSLSWKVGMEIMDIRWIADVVSFCLFKGMTKGTFCTAQDIKKKESSSSWAILEWLYQYGWVWFTASVNIMCYAMIALVLKDIVLVNGYKIQLRRKLDASIVKSAFDGSLDGTVEISFSVQQSNTIAMQMLLNLLGYPAVYLVAIFPMSLVRWLSFCGIEMPFIATAFARILFSSSGILNFPTEATSTHGGLAITAAPFLAPAYKLASDEPQSLRELRIVLREKGGNAVLTPVRGK</sequence>
<feature type="transmembrane region" description="Helical" evidence="1">
    <location>
        <begin position="180"/>
        <end position="197"/>
    </location>
</feature>
<dbReference type="Proteomes" id="UP000812287">
    <property type="component" value="Unassembled WGS sequence"/>
</dbReference>
<organism evidence="2 3">
    <name type="scientific">Guyanagaster necrorhizus</name>
    <dbReference type="NCBI Taxonomy" id="856835"/>
    <lineage>
        <taxon>Eukaryota</taxon>
        <taxon>Fungi</taxon>
        <taxon>Dikarya</taxon>
        <taxon>Basidiomycota</taxon>
        <taxon>Agaricomycotina</taxon>
        <taxon>Agaricomycetes</taxon>
        <taxon>Agaricomycetidae</taxon>
        <taxon>Agaricales</taxon>
        <taxon>Marasmiineae</taxon>
        <taxon>Physalacriaceae</taxon>
        <taxon>Guyanagaster</taxon>
    </lineage>
</organism>
<comment type="caution">
    <text evidence="2">The sequence shown here is derived from an EMBL/GenBank/DDBJ whole genome shotgun (WGS) entry which is preliminary data.</text>
</comment>
<evidence type="ECO:0000313" key="2">
    <source>
        <dbReference type="EMBL" id="KAG7448092.1"/>
    </source>
</evidence>
<keyword evidence="1" id="KW-0812">Transmembrane</keyword>
<dbReference type="AlphaFoldDB" id="A0A9P7VWZ3"/>
<keyword evidence="3" id="KW-1185">Reference proteome</keyword>
<feature type="transmembrane region" description="Helical" evidence="1">
    <location>
        <begin position="111"/>
        <end position="136"/>
    </location>
</feature>
<evidence type="ECO:0000256" key="1">
    <source>
        <dbReference type="SAM" id="Phobius"/>
    </source>
</evidence>
<dbReference type="RefSeq" id="XP_043041592.1">
    <property type="nucleotide sequence ID" value="XM_043184090.1"/>
</dbReference>
<keyword evidence="1" id="KW-0472">Membrane</keyword>
<reference evidence="2" key="1">
    <citation type="submission" date="2020-11" db="EMBL/GenBank/DDBJ databases">
        <title>Adaptations for nitrogen fixation in a non-lichenized fungal sporocarp promotes dispersal by wood-feeding termites.</title>
        <authorList>
            <consortium name="DOE Joint Genome Institute"/>
            <person name="Koch R.A."/>
            <person name="Yoon G."/>
            <person name="Arayal U."/>
            <person name="Lail K."/>
            <person name="Amirebrahimi M."/>
            <person name="Labutti K."/>
            <person name="Lipzen A."/>
            <person name="Riley R."/>
            <person name="Barry K."/>
            <person name="Henrissat B."/>
            <person name="Grigoriev I.V."/>
            <person name="Herr J.R."/>
            <person name="Aime M.C."/>
        </authorList>
    </citation>
    <scope>NUCLEOTIDE SEQUENCE</scope>
    <source>
        <strain evidence="2">MCA 3950</strain>
    </source>
</reference>
<dbReference type="GeneID" id="66106387"/>
<dbReference type="EMBL" id="MU250530">
    <property type="protein sequence ID" value="KAG7448092.1"/>
    <property type="molecule type" value="Genomic_DNA"/>
</dbReference>
<dbReference type="OrthoDB" id="100006at2759"/>
<evidence type="ECO:0000313" key="3">
    <source>
        <dbReference type="Proteomes" id="UP000812287"/>
    </source>
</evidence>
<name>A0A9P7VWZ3_9AGAR</name>
<protein>
    <submittedName>
        <fullName evidence="2">Uncharacterized protein</fullName>
    </submittedName>
</protein>
<gene>
    <name evidence="2" type="ORF">BT62DRAFT_918549</name>
</gene>
<proteinExistence type="predicted"/>
<feature type="transmembrane region" description="Helical" evidence="1">
    <location>
        <begin position="28"/>
        <end position="50"/>
    </location>
</feature>